<reference evidence="13" key="1">
    <citation type="submission" date="2022-08" db="UniProtKB">
        <authorList>
            <consortium name="EnsemblMetazoa"/>
        </authorList>
    </citation>
    <scope>IDENTIFICATION</scope>
    <source>
        <strain evidence="13">EBRO</strain>
    </source>
</reference>
<keyword evidence="6 11" id="KW-0547">Nucleotide-binding</keyword>
<feature type="region of interest" description="Disordered" evidence="12">
    <location>
        <begin position="325"/>
        <end position="396"/>
    </location>
</feature>
<dbReference type="FunFam" id="3.40.50.300:FF:000199">
    <property type="entry name" value="Origin recognition complex subunit 1"/>
    <property type="match status" value="1"/>
</dbReference>
<evidence type="ECO:0000256" key="1">
    <source>
        <dbReference type="ARBA" id="ARBA00004123"/>
    </source>
</evidence>
<dbReference type="PANTHER" id="PTHR10763">
    <property type="entry name" value="CELL DIVISION CONTROL PROTEIN 6-RELATED"/>
    <property type="match status" value="1"/>
</dbReference>
<evidence type="ECO:0000256" key="10">
    <source>
        <dbReference type="ARBA" id="ARBA00023242"/>
    </source>
</evidence>
<dbReference type="VEuPathDB" id="VectorBase:AATE017928"/>
<feature type="compositionally biased region" description="Polar residues" evidence="12">
    <location>
        <begin position="480"/>
        <end position="491"/>
    </location>
</feature>
<dbReference type="InterPro" id="IPR054425">
    <property type="entry name" value="Cdc6_ORC1-like_ATPase_lid"/>
</dbReference>
<dbReference type="SMART" id="SM00439">
    <property type="entry name" value="BAH"/>
    <property type="match status" value="1"/>
</dbReference>
<dbReference type="Pfam" id="PF09079">
    <property type="entry name" value="WHD_Cdc6"/>
    <property type="match status" value="1"/>
</dbReference>
<dbReference type="GO" id="GO:0016887">
    <property type="term" value="F:ATP hydrolysis activity"/>
    <property type="evidence" value="ECO:0007669"/>
    <property type="project" value="InterPro"/>
</dbReference>
<dbReference type="GO" id="GO:0033314">
    <property type="term" value="P:mitotic DNA replication checkpoint signaling"/>
    <property type="evidence" value="ECO:0007669"/>
    <property type="project" value="TreeGrafter"/>
</dbReference>
<evidence type="ECO:0000256" key="4">
    <source>
        <dbReference type="ARBA" id="ARBA00022705"/>
    </source>
</evidence>
<proteinExistence type="inferred from homology"/>
<evidence type="ECO:0000256" key="7">
    <source>
        <dbReference type="ARBA" id="ARBA00022840"/>
    </source>
</evidence>
<evidence type="ECO:0000256" key="8">
    <source>
        <dbReference type="ARBA" id="ARBA00022842"/>
    </source>
</evidence>
<dbReference type="Pfam" id="PF00004">
    <property type="entry name" value="AAA"/>
    <property type="match status" value="1"/>
</dbReference>
<evidence type="ECO:0000256" key="12">
    <source>
        <dbReference type="SAM" id="MobiDB-lite"/>
    </source>
</evidence>
<comment type="subcellular location">
    <subcellularLocation>
        <location evidence="1 11">Nucleus</location>
    </subcellularLocation>
</comment>
<evidence type="ECO:0000256" key="11">
    <source>
        <dbReference type="RuleBase" id="RU365058"/>
    </source>
</evidence>
<feature type="region of interest" description="Disordered" evidence="12">
    <location>
        <begin position="430"/>
        <end position="500"/>
    </location>
</feature>
<dbReference type="GO" id="GO:0005524">
    <property type="term" value="F:ATP binding"/>
    <property type="evidence" value="ECO:0007669"/>
    <property type="project" value="UniProtKB-KW"/>
</dbReference>
<keyword evidence="7 11" id="KW-0067">ATP-binding</keyword>
<dbReference type="Gene3D" id="2.30.30.490">
    <property type="match status" value="1"/>
</dbReference>
<keyword evidence="4 11" id="KW-0235">DNA replication</keyword>
<comment type="subunit">
    <text evidence="11">ORC is composed of six subunits.</text>
</comment>
<evidence type="ECO:0000313" key="13">
    <source>
        <dbReference type="EnsemblMetazoa" id="AATE017928-PA.1"/>
    </source>
</evidence>
<dbReference type="InterPro" id="IPR050311">
    <property type="entry name" value="ORC1/CDC6"/>
</dbReference>
<dbReference type="Gene3D" id="1.10.8.60">
    <property type="match status" value="1"/>
</dbReference>
<evidence type="ECO:0000256" key="3">
    <source>
        <dbReference type="ARBA" id="ARBA00019081"/>
    </source>
</evidence>
<dbReference type="GO" id="GO:0003682">
    <property type="term" value="F:chromatin binding"/>
    <property type="evidence" value="ECO:0007669"/>
    <property type="project" value="InterPro"/>
</dbReference>
<protein>
    <recommendedName>
        <fullName evidence="3 11">Origin recognition complex subunit 1</fullName>
    </recommendedName>
</protein>
<comment type="similarity">
    <text evidence="2 11">Belongs to the ORC1 family.</text>
</comment>
<organism evidence="13">
    <name type="scientific">Anopheles atroparvus</name>
    <name type="common">European mosquito</name>
    <dbReference type="NCBI Taxonomy" id="41427"/>
    <lineage>
        <taxon>Eukaryota</taxon>
        <taxon>Metazoa</taxon>
        <taxon>Ecdysozoa</taxon>
        <taxon>Arthropoda</taxon>
        <taxon>Hexapoda</taxon>
        <taxon>Insecta</taxon>
        <taxon>Pterygota</taxon>
        <taxon>Neoptera</taxon>
        <taxon>Endopterygota</taxon>
        <taxon>Diptera</taxon>
        <taxon>Nematocera</taxon>
        <taxon>Culicoidea</taxon>
        <taxon>Culicidae</taxon>
        <taxon>Anophelinae</taxon>
        <taxon>Anopheles</taxon>
    </lineage>
</organism>
<keyword evidence="10 11" id="KW-0539">Nucleus</keyword>
<dbReference type="InterPro" id="IPR043151">
    <property type="entry name" value="BAH_sf"/>
</dbReference>
<evidence type="ECO:0000256" key="9">
    <source>
        <dbReference type="ARBA" id="ARBA00023125"/>
    </source>
</evidence>
<dbReference type="GO" id="GO:0005664">
    <property type="term" value="C:nuclear origin of replication recognition complex"/>
    <property type="evidence" value="ECO:0007669"/>
    <property type="project" value="TreeGrafter"/>
</dbReference>
<evidence type="ECO:0000256" key="5">
    <source>
        <dbReference type="ARBA" id="ARBA00022723"/>
    </source>
</evidence>
<feature type="region of interest" description="Disordered" evidence="12">
    <location>
        <begin position="270"/>
        <end position="292"/>
    </location>
</feature>
<dbReference type="STRING" id="41427.A0A182JH06"/>
<feature type="compositionally biased region" description="Low complexity" evidence="12">
    <location>
        <begin position="374"/>
        <end position="386"/>
    </location>
</feature>
<dbReference type="EnsemblMetazoa" id="AATE017928-RA">
    <property type="protein sequence ID" value="AATE017928-PA.1"/>
    <property type="gene ID" value="AATE017928"/>
</dbReference>
<dbReference type="InterPro" id="IPR003959">
    <property type="entry name" value="ATPase_AAA_core"/>
</dbReference>
<dbReference type="GO" id="GO:0046872">
    <property type="term" value="F:metal ion binding"/>
    <property type="evidence" value="ECO:0007669"/>
    <property type="project" value="UniProtKB-KW"/>
</dbReference>
<dbReference type="CDD" id="cd08768">
    <property type="entry name" value="Cdc6_C"/>
    <property type="match status" value="1"/>
</dbReference>
<name>A0A182JH06_ANOAO</name>
<dbReference type="GO" id="GO:0006270">
    <property type="term" value="P:DNA replication initiation"/>
    <property type="evidence" value="ECO:0007669"/>
    <property type="project" value="TreeGrafter"/>
</dbReference>
<dbReference type="PROSITE" id="PS51038">
    <property type="entry name" value="BAH"/>
    <property type="match status" value="1"/>
</dbReference>
<sequence>MKTKSFNNNTASCPITWVGKQYYPDISGFKHRTAVFYSKCIFGAMTLEVGSYVLVSNIDSADPESVDGCDVARIEHLYEVFNVECTKMDPCRAIVQWYSRPDGLPKSITADENFSFDAREVVEDSRFNPDISIETIYGPCRLEKLSVQENLAEVLSNSTARCPVFFARYKLTKSSARRWHLESIFPTFDITTPRKRRTMVDKSNQSPVVVVRTPRTPKLKLTRTKSMETLGSINEDLKQKIIEDRWAVKLIDVKSNLDYITNALSEVEISEDEQNVSPKKHPKLERSSRSSMNFKRNLDSSFHVADDGNEEDCLNYSIVQESSNNTPNMKIKLRVSESNKKPGTPRSSVRKRVTSETTGNEPVSPPKCRKSLLPAEPETAGTPAAGTRRKSILKTPSNKTTEIVACTPKRNIQLSNIVEECGNGRRVSRVLDLTPKKTQLVDEEPKTPRGRGRPSSVAIESEELEEELKTPKRRGRPPSTGGTDLASSTGKATPKSANKMKLIRSGVIKPNIHSRDAPVQGGANELAVARERLHVSSIPSSLPCRGKEYEEIYNFLESKIYDGCGGCMYVSGVPGTGKTATTTAVIRALKHLSDEEEIPKFDFIDINGMRLTEPRQAYVHIYRQLTGKTVAWEQAYNMLNKRFTTKAPRRVTTVLLVDELDILCNRRQDVVYNLLNWPTLSTAQLIVVTIANTMDLPERLLMGKIASRLGLTRLTFQPYNFRQLQEIVMARLEGTSAFNSDAVQLVARKVAAVSGDARRALDICRRSTELADYQSKKSNQPATVSMLHVQQALGEMIASAKVKTILCCSRLEQLFLQAVTAEVIRTGIEECNFLGVYAQFESLAAFSGISVPNPGRAMAICARLGASRLLVYENGRNDIYQKILLNISTDDVHYALQASKLL</sequence>
<dbReference type="InterPro" id="IPR015163">
    <property type="entry name" value="Cdc6_C"/>
</dbReference>
<dbReference type="AlphaFoldDB" id="A0A182JH06"/>
<evidence type="ECO:0000256" key="2">
    <source>
        <dbReference type="ARBA" id="ARBA00008398"/>
    </source>
</evidence>
<comment type="function">
    <text evidence="11">Component of the origin recognition complex (ORC) that binds origins of replication. DNA-binding is ATP-dependent, however specific DNA sequences that define origins of replication have not been identified so far. ORC is required to assemble the pre-replication complex necessary to initiate DNA replication.</text>
</comment>
<dbReference type="FunFam" id="1.10.8.60:FF:000062">
    <property type="entry name" value="Origin recognition complex subunit 1"/>
    <property type="match status" value="1"/>
</dbReference>
<dbReference type="InterPro" id="IPR027417">
    <property type="entry name" value="P-loop_NTPase"/>
</dbReference>
<evidence type="ECO:0000256" key="6">
    <source>
        <dbReference type="ARBA" id="ARBA00022741"/>
    </source>
</evidence>
<keyword evidence="9 11" id="KW-0238">DNA-binding</keyword>
<dbReference type="Gene3D" id="3.40.50.300">
    <property type="entry name" value="P-loop containing nucleotide triphosphate hydrolases"/>
    <property type="match status" value="1"/>
</dbReference>
<accession>A0A182JH06</accession>
<keyword evidence="8" id="KW-0460">Magnesium</keyword>
<keyword evidence="5" id="KW-0479">Metal-binding</keyword>
<dbReference type="InterPro" id="IPR001025">
    <property type="entry name" value="BAH_dom"/>
</dbReference>
<dbReference type="SUPFAM" id="SSF52540">
    <property type="entry name" value="P-loop containing nucleoside triphosphate hydrolases"/>
    <property type="match status" value="1"/>
</dbReference>
<dbReference type="Pfam" id="PF22606">
    <property type="entry name" value="Cdc6-ORC-like_ATPase_lid"/>
    <property type="match status" value="1"/>
</dbReference>
<dbReference type="PANTHER" id="PTHR10763:SF23">
    <property type="entry name" value="ORIGIN RECOGNITION COMPLEX SUBUNIT 1"/>
    <property type="match status" value="1"/>
</dbReference>
<dbReference type="SMART" id="SM01074">
    <property type="entry name" value="Cdc6_C"/>
    <property type="match status" value="1"/>
</dbReference>
<dbReference type="GO" id="GO:0003688">
    <property type="term" value="F:DNA replication origin binding"/>
    <property type="evidence" value="ECO:0007669"/>
    <property type="project" value="TreeGrafter"/>
</dbReference>